<evidence type="ECO:0000313" key="3">
    <source>
        <dbReference type="Proteomes" id="UP001215598"/>
    </source>
</evidence>
<gene>
    <name evidence="2" type="ORF">B0H16DRAFT_1720456</name>
</gene>
<evidence type="ECO:0000256" key="1">
    <source>
        <dbReference type="SAM" id="MobiDB-lite"/>
    </source>
</evidence>
<proteinExistence type="predicted"/>
<protein>
    <submittedName>
        <fullName evidence="2">Uncharacterized protein</fullName>
    </submittedName>
</protein>
<feature type="compositionally biased region" description="Basic and acidic residues" evidence="1">
    <location>
        <begin position="65"/>
        <end position="74"/>
    </location>
</feature>
<name>A0AAD7NGF0_9AGAR</name>
<dbReference type="Proteomes" id="UP001215598">
    <property type="component" value="Unassembled WGS sequence"/>
</dbReference>
<sequence length="366" mass="40271">MDVPPATFVNDQVARLLDQALPPRRDGETDDEFARRAVLSHESKRRAATAFVIPTGEPNAPTGERQPKNARFEDDPGSVSSAPKFRYLHPTDTLSAHGGISFGPAISGFDSAIGAGKPTLDAMEAFTSESDSIIRTIVFRAVGEELSNVPSRVRSPKLDNPSKFSGMNSHTAFIAWLEELTTWMKASFMGGKGCACYRVTILKTYLTGSALQWFSDYVEPRIGQSLIEYEFSSILCAMHQRFITAATAQKATQEFDAVRYKAKHGPLKLADELINSSSCMREPMPEFIIKQRFMKLLPSNISGLMMLHRALSPEYSDMPSLRFHANQIWDVINLIVRNGRTGFTSTSATAAITAPQPNTSISTAPK</sequence>
<dbReference type="EMBL" id="JARKIB010000039">
    <property type="protein sequence ID" value="KAJ7759669.1"/>
    <property type="molecule type" value="Genomic_DNA"/>
</dbReference>
<feature type="region of interest" description="Disordered" evidence="1">
    <location>
        <begin position="49"/>
        <end position="84"/>
    </location>
</feature>
<keyword evidence="3" id="KW-1185">Reference proteome</keyword>
<dbReference type="AlphaFoldDB" id="A0AAD7NGF0"/>
<comment type="caution">
    <text evidence="2">The sequence shown here is derived from an EMBL/GenBank/DDBJ whole genome shotgun (WGS) entry which is preliminary data.</text>
</comment>
<organism evidence="2 3">
    <name type="scientific">Mycena metata</name>
    <dbReference type="NCBI Taxonomy" id="1033252"/>
    <lineage>
        <taxon>Eukaryota</taxon>
        <taxon>Fungi</taxon>
        <taxon>Dikarya</taxon>
        <taxon>Basidiomycota</taxon>
        <taxon>Agaricomycotina</taxon>
        <taxon>Agaricomycetes</taxon>
        <taxon>Agaricomycetidae</taxon>
        <taxon>Agaricales</taxon>
        <taxon>Marasmiineae</taxon>
        <taxon>Mycenaceae</taxon>
        <taxon>Mycena</taxon>
    </lineage>
</organism>
<evidence type="ECO:0000313" key="2">
    <source>
        <dbReference type="EMBL" id="KAJ7759669.1"/>
    </source>
</evidence>
<accession>A0AAD7NGF0</accession>
<reference evidence="2" key="1">
    <citation type="submission" date="2023-03" db="EMBL/GenBank/DDBJ databases">
        <title>Massive genome expansion in bonnet fungi (Mycena s.s.) driven by repeated elements and novel gene families across ecological guilds.</title>
        <authorList>
            <consortium name="Lawrence Berkeley National Laboratory"/>
            <person name="Harder C.B."/>
            <person name="Miyauchi S."/>
            <person name="Viragh M."/>
            <person name="Kuo A."/>
            <person name="Thoen E."/>
            <person name="Andreopoulos B."/>
            <person name="Lu D."/>
            <person name="Skrede I."/>
            <person name="Drula E."/>
            <person name="Henrissat B."/>
            <person name="Morin E."/>
            <person name="Kohler A."/>
            <person name="Barry K."/>
            <person name="LaButti K."/>
            <person name="Morin E."/>
            <person name="Salamov A."/>
            <person name="Lipzen A."/>
            <person name="Mereny Z."/>
            <person name="Hegedus B."/>
            <person name="Baldrian P."/>
            <person name="Stursova M."/>
            <person name="Weitz H."/>
            <person name="Taylor A."/>
            <person name="Grigoriev I.V."/>
            <person name="Nagy L.G."/>
            <person name="Martin F."/>
            <person name="Kauserud H."/>
        </authorList>
    </citation>
    <scope>NUCLEOTIDE SEQUENCE</scope>
    <source>
        <strain evidence="2">CBHHK182m</strain>
    </source>
</reference>